<dbReference type="EMBL" id="VOGW01000044">
    <property type="protein sequence ID" value="TWV53903.1"/>
    <property type="molecule type" value="Genomic_DNA"/>
</dbReference>
<evidence type="ECO:0000313" key="1">
    <source>
        <dbReference type="EMBL" id="TWV53903.1"/>
    </source>
</evidence>
<organism evidence="1 2">
    <name type="scientific">Streptomyces misionensis</name>
    <dbReference type="NCBI Taxonomy" id="67331"/>
    <lineage>
        <taxon>Bacteria</taxon>
        <taxon>Bacillati</taxon>
        <taxon>Actinomycetota</taxon>
        <taxon>Actinomycetes</taxon>
        <taxon>Kitasatosporales</taxon>
        <taxon>Streptomycetaceae</taxon>
        <taxon>Streptomyces</taxon>
    </lineage>
</organism>
<dbReference type="Gene3D" id="3.30.70.100">
    <property type="match status" value="2"/>
</dbReference>
<dbReference type="AlphaFoldDB" id="A0A5C6K0W0"/>
<keyword evidence="1" id="KW-0560">Oxidoreductase</keyword>
<accession>A0A5C6K0W0</accession>
<gene>
    <name evidence="1" type="ORF">FRZ03_08015</name>
</gene>
<sequence>MTTLQLPDLARADAGTTLISEWIVDTPDRQDRASRALLREWDELSARFRPEAFLRLSCFASADGRVLLSVAQWTSDDAHLAFVREHRAEMVGRIDREIPGIRRPGLVRYRLAHTVVPDGAGDDTTDLIAVARAEGEPASHAARWAEDTADRLRAAPPPGMGTAHVFVSEDGARGLLYAPVAQANAVAGARPHRLLGAVAGPGAGADGGRPAGRGSAF</sequence>
<dbReference type="Proteomes" id="UP000320481">
    <property type="component" value="Unassembled WGS sequence"/>
</dbReference>
<proteinExistence type="predicted"/>
<protein>
    <submittedName>
        <fullName evidence="1">Antibiotic biosynthesis monooxygenase</fullName>
    </submittedName>
</protein>
<name>A0A5C6K0W0_9ACTN</name>
<dbReference type="GO" id="GO:0004497">
    <property type="term" value="F:monooxygenase activity"/>
    <property type="evidence" value="ECO:0007669"/>
    <property type="project" value="UniProtKB-KW"/>
</dbReference>
<keyword evidence="1" id="KW-0503">Monooxygenase</keyword>
<comment type="caution">
    <text evidence="1">The sequence shown here is derived from an EMBL/GenBank/DDBJ whole genome shotgun (WGS) entry which is preliminary data.</text>
</comment>
<keyword evidence="2" id="KW-1185">Reference proteome</keyword>
<reference evidence="1" key="1">
    <citation type="journal article" date="2019" name="Microbiol. Resour. Announc.">
        <title>Draft Genomic Sequences of Streptomyces misionensis and Streptomyces albidoflavus, bacteria applied for phytopathogen biocontrol.</title>
        <authorList>
            <person name="Pylro V."/>
            <person name="Dias A."/>
            <person name="Andreote F."/>
            <person name="Varani A."/>
            <person name="Andreote C."/>
            <person name="Bernardo E."/>
            <person name="Martins T."/>
        </authorList>
    </citation>
    <scope>NUCLEOTIDE SEQUENCE [LARGE SCALE GENOMIC DNA]</scope>
    <source>
        <strain evidence="1">66</strain>
    </source>
</reference>
<dbReference type="RefSeq" id="WP_146464464.1">
    <property type="nucleotide sequence ID" value="NZ_VOGW01000044.1"/>
</dbReference>
<evidence type="ECO:0000313" key="2">
    <source>
        <dbReference type="Proteomes" id="UP000320481"/>
    </source>
</evidence>